<organism evidence="11 12">
    <name type="scientific">Rhizobium leguminosarum</name>
    <dbReference type="NCBI Taxonomy" id="384"/>
    <lineage>
        <taxon>Bacteria</taxon>
        <taxon>Pseudomonadati</taxon>
        <taxon>Pseudomonadota</taxon>
        <taxon>Alphaproteobacteria</taxon>
        <taxon>Hyphomicrobiales</taxon>
        <taxon>Rhizobiaceae</taxon>
        <taxon>Rhizobium/Agrobacterium group</taxon>
        <taxon>Rhizobium</taxon>
    </lineage>
</organism>
<evidence type="ECO:0000256" key="7">
    <source>
        <dbReference type="ARBA" id="ARBA00022989"/>
    </source>
</evidence>
<feature type="transmembrane region" description="Helical" evidence="9">
    <location>
        <begin position="33"/>
        <end position="50"/>
    </location>
</feature>
<evidence type="ECO:0000313" key="12">
    <source>
        <dbReference type="Proteomes" id="UP000517187"/>
    </source>
</evidence>
<dbReference type="NCBIfam" id="TIGR01726">
    <property type="entry name" value="HEQRo_perm_3TM"/>
    <property type="match status" value="1"/>
</dbReference>
<gene>
    <name evidence="11" type="ORF">GGE66_000366</name>
</gene>
<dbReference type="InterPro" id="IPR035906">
    <property type="entry name" value="MetI-like_sf"/>
</dbReference>
<evidence type="ECO:0000256" key="5">
    <source>
        <dbReference type="ARBA" id="ARBA00022692"/>
    </source>
</evidence>
<dbReference type="InterPro" id="IPR000515">
    <property type="entry name" value="MetI-like"/>
</dbReference>
<evidence type="ECO:0000256" key="8">
    <source>
        <dbReference type="ARBA" id="ARBA00023136"/>
    </source>
</evidence>
<keyword evidence="7 9" id="KW-1133">Transmembrane helix</keyword>
<keyword evidence="4" id="KW-1003">Cell membrane</keyword>
<keyword evidence="5 9" id="KW-0812">Transmembrane</keyword>
<dbReference type="GO" id="GO:0022857">
    <property type="term" value="F:transmembrane transporter activity"/>
    <property type="evidence" value="ECO:0007669"/>
    <property type="project" value="InterPro"/>
</dbReference>
<evidence type="ECO:0000313" key="11">
    <source>
        <dbReference type="EMBL" id="MBB6219422.1"/>
    </source>
</evidence>
<dbReference type="Gene3D" id="1.10.3720.10">
    <property type="entry name" value="MetI-like"/>
    <property type="match status" value="1"/>
</dbReference>
<reference evidence="11 12" key="1">
    <citation type="submission" date="2020-08" db="EMBL/GenBank/DDBJ databases">
        <title>Genomic Encyclopedia of Type Strains, Phase IV (KMG-V): Genome sequencing to study the core and pangenomes of soil and plant-associated prokaryotes.</title>
        <authorList>
            <person name="Whitman W."/>
        </authorList>
    </citation>
    <scope>NUCLEOTIDE SEQUENCE [LARGE SCALE GENOMIC DNA]</scope>
    <source>
        <strain evidence="11 12">SEMIA 4011</strain>
    </source>
</reference>
<dbReference type="GO" id="GO:0006865">
    <property type="term" value="P:amino acid transport"/>
    <property type="evidence" value="ECO:0007669"/>
    <property type="project" value="UniProtKB-KW"/>
</dbReference>
<dbReference type="PANTHER" id="PTHR30614:SF37">
    <property type="entry name" value="AMINO-ACID ABC TRANSPORTER PERMEASE PROTEIN YHDX-RELATED"/>
    <property type="match status" value="1"/>
</dbReference>
<evidence type="ECO:0000256" key="1">
    <source>
        <dbReference type="ARBA" id="ARBA00004429"/>
    </source>
</evidence>
<evidence type="ECO:0000256" key="4">
    <source>
        <dbReference type="ARBA" id="ARBA00022475"/>
    </source>
</evidence>
<dbReference type="Proteomes" id="UP000517187">
    <property type="component" value="Unassembled WGS sequence"/>
</dbReference>
<feature type="transmembrane region" description="Helical" evidence="9">
    <location>
        <begin position="192"/>
        <end position="210"/>
    </location>
</feature>
<feature type="transmembrane region" description="Helical" evidence="9">
    <location>
        <begin position="365"/>
        <end position="387"/>
    </location>
</feature>
<dbReference type="InterPro" id="IPR043429">
    <property type="entry name" value="ArtM/GltK/GlnP/TcyL/YhdX-like"/>
</dbReference>
<dbReference type="EMBL" id="JACIIJ010000001">
    <property type="protein sequence ID" value="MBB6219422.1"/>
    <property type="molecule type" value="Genomic_DNA"/>
</dbReference>
<evidence type="ECO:0000259" key="10">
    <source>
        <dbReference type="PROSITE" id="PS50928"/>
    </source>
</evidence>
<dbReference type="GO" id="GO:0043190">
    <property type="term" value="C:ATP-binding cassette (ABC) transporter complex"/>
    <property type="evidence" value="ECO:0007669"/>
    <property type="project" value="InterPro"/>
</dbReference>
<dbReference type="InterPro" id="IPR010065">
    <property type="entry name" value="AA_ABC_transptr_permease_3TM"/>
</dbReference>
<dbReference type="SUPFAM" id="SSF161098">
    <property type="entry name" value="MetI-like"/>
    <property type="match status" value="1"/>
</dbReference>
<accession>A0A7W9ZMJ9</accession>
<keyword evidence="6" id="KW-0029">Amino-acid transport</keyword>
<sequence length="399" mass="43181">MLLRIASQKRYEPGFSKPGFLASVRQWLGPSPLLQAAFLFVVLAVCWYLGNNVVETMQRLGLKLGFAFLSQRANFEIGESLIAYSSSDTYARALVAGLLNTINVAFFGCVIATVCGVMLGIARLSGNLVLASVVRAYVEIFRNTPLLLQLFLWSAIFHRLPAPRRAVEFSGGFFLSNRGIFIPRLVFDGPSAFIWLPLAAAAAGVTIIAARRLFFGQRFYATRILALSVAMFAAVCWATGVSVSAELPARGGFNISGGLSLTPEFAGLLTGLVFNAAATIAEIVRSGIQSVGNGQWEAARALGLRPGHIMRLIVLPQALRVITPLMTSNYLDLTKNSSLAVAIGFPDLVSVANTTANTTGQTLEAITIIAVAYLTLNLAVSVLMNLYNRRIMLREERRR</sequence>
<proteinExistence type="inferred from homology"/>
<evidence type="ECO:0000256" key="9">
    <source>
        <dbReference type="RuleBase" id="RU363032"/>
    </source>
</evidence>
<comment type="caution">
    <text evidence="11">The sequence shown here is derived from an EMBL/GenBank/DDBJ whole genome shotgun (WGS) entry which is preliminary data.</text>
</comment>
<comment type="similarity">
    <text evidence="2">Belongs to the binding-protein-dependent transport system permease family. HisMQ subfamily.</text>
</comment>
<evidence type="ECO:0000256" key="6">
    <source>
        <dbReference type="ARBA" id="ARBA00022970"/>
    </source>
</evidence>
<dbReference type="PANTHER" id="PTHR30614">
    <property type="entry name" value="MEMBRANE COMPONENT OF AMINO ACID ABC TRANSPORTER"/>
    <property type="match status" value="1"/>
</dbReference>
<feature type="transmembrane region" description="Helical" evidence="9">
    <location>
        <begin position="222"/>
        <end position="245"/>
    </location>
</feature>
<name>A0A7W9ZMJ9_RHILE</name>
<dbReference type="AlphaFoldDB" id="A0A7W9ZMJ9"/>
<dbReference type="PROSITE" id="PS50928">
    <property type="entry name" value="ABC_TM1"/>
    <property type="match status" value="1"/>
</dbReference>
<dbReference type="CDD" id="cd06261">
    <property type="entry name" value="TM_PBP2"/>
    <property type="match status" value="1"/>
</dbReference>
<evidence type="ECO:0000256" key="3">
    <source>
        <dbReference type="ARBA" id="ARBA00022448"/>
    </source>
</evidence>
<dbReference type="RefSeq" id="WP_348646545.1">
    <property type="nucleotide sequence ID" value="NZ_JACIIJ010000001.1"/>
</dbReference>
<feature type="domain" description="ABC transmembrane type-1" evidence="10">
    <location>
        <begin position="98"/>
        <end position="384"/>
    </location>
</feature>
<keyword evidence="3 9" id="KW-0813">Transport</keyword>
<dbReference type="Pfam" id="PF00528">
    <property type="entry name" value="BPD_transp_1"/>
    <property type="match status" value="1"/>
</dbReference>
<feature type="transmembrane region" description="Helical" evidence="9">
    <location>
        <begin position="104"/>
        <end position="124"/>
    </location>
</feature>
<evidence type="ECO:0000256" key="2">
    <source>
        <dbReference type="ARBA" id="ARBA00010072"/>
    </source>
</evidence>
<protein>
    <submittedName>
        <fullName evidence="11">General L-amino acid transport system permease protein</fullName>
    </submittedName>
</protein>
<keyword evidence="8 9" id="KW-0472">Membrane</keyword>
<comment type="subcellular location">
    <subcellularLocation>
        <location evidence="1">Cell inner membrane</location>
        <topology evidence="1">Multi-pass membrane protein</topology>
    </subcellularLocation>
    <subcellularLocation>
        <location evidence="9">Cell membrane</location>
        <topology evidence="9">Multi-pass membrane protein</topology>
    </subcellularLocation>
</comment>